<keyword evidence="3" id="KW-1185">Reference proteome</keyword>
<proteinExistence type="predicted"/>
<dbReference type="Proteomes" id="UP000067626">
    <property type="component" value="Chromosome"/>
</dbReference>
<sequence>MTGQMVFPFAHPPYLAQGLGGTRARSTSESSAGRLTRRGGKGTALAPRVSPAAIRLPDPRALPFEIRFPPGYPRIFVHEGARQAMARRLELATRCPVLLSVTDNFREMLSSSREGGVLRARVHHMFLDAPAPVQEALVRYLVDQDREGSLVVGQYIDQNGYRIRACRPVSTPVRTQGKTHDLLQLYQKVNHTYFGGTMDALITWGRRGKAQKPRRTIKLGSYSAVERLIRIHPALDRPWVPRYFVSYVIYHEMLHHVIPCGQEHGRRILHPPEFLARERMFRHFERAIAWEKAHVSRLLRAA</sequence>
<feature type="compositionally biased region" description="Polar residues" evidence="1">
    <location>
        <begin position="24"/>
        <end position="33"/>
    </location>
</feature>
<evidence type="ECO:0000313" key="2">
    <source>
        <dbReference type="EMBL" id="AKT38627.1"/>
    </source>
</evidence>
<evidence type="ECO:0008006" key="4">
    <source>
        <dbReference type="Google" id="ProtNLM"/>
    </source>
</evidence>
<dbReference type="STRING" id="52.CMC5_027740"/>
<name>A0A0K1ED73_CHOCO</name>
<dbReference type="PATRIC" id="fig|52.7.peg.3048"/>
<protein>
    <recommendedName>
        <fullName evidence="4">SprT-like domain-containing protein</fullName>
    </recommendedName>
</protein>
<organism evidence="2 3">
    <name type="scientific">Chondromyces crocatus</name>
    <dbReference type="NCBI Taxonomy" id="52"/>
    <lineage>
        <taxon>Bacteria</taxon>
        <taxon>Pseudomonadati</taxon>
        <taxon>Myxococcota</taxon>
        <taxon>Polyangia</taxon>
        <taxon>Polyangiales</taxon>
        <taxon>Polyangiaceae</taxon>
        <taxon>Chondromyces</taxon>
    </lineage>
</organism>
<gene>
    <name evidence="2" type="ORF">CMC5_027740</name>
</gene>
<reference evidence="2 3" key="1">
    <citation type="submission" date="2015-07" db="EMBL/GenBank/DDBJ databases">
        <title>Genome analysis of myxobacterium Chondromyces crocatus Cm c5 reveals a high potential for natural compound synthesis and the genetic basis for the loss of fruiting body formation.</title>
        <authorList>
            <person name="Zaburannyi N."/>
            <person name="Bunk B."/>
            <person name="Maier J."/>
            <person name="Overmann J."/>
            <person name="Mueller R."/>
        </authorList>
    </citation>
    <scope>NUCLEOTIDE SEQUENCE [LARGE SCALE GENOMIC DNA]</scope>
    <source>
        <strain evidence="2 3">Cm c5</strain>
    </source>
</reference>
<dbReference type="EMBL" id="CP012159">
    <property type="protein sequence ID" value="AKT38627.1"/>
    <property type="molecule type" value="Genomic_DNA"/>
</dbReference>
<dbReference type="AlphaFoldDB" id="A0A0K1ED73"/>
<evidence type="ECO:0000256" key="1">
    <source>
        <dbReference type="SAM" id="MobiDB-lite"/>
    </source>
</evidence>
<evidence type="ECO:0000313" key="3">
    <source>
        <dbReference type="Proteomes" id="UP000067626"/>
    </source>
</evidence>
<accession>A0A0K1ED73</accession>
<feature type="region of interest" description="Disordered" evidence="1">
    <location>
        <begin position="18"/>
        <end position="46"/>
    </location>
</feature>
<dbReference type="KEGG" id="ccro:CMC5_027740"/>